<feature type="domain" description="Glycosyl hydrolase family 13 catalytic" evidence="7">
    <location>
        <begin position="130"/>
        <end position="512"/>
    </location>
</feature>
<evidence type="ECO:0000313" key="9">
    <source>
        <dbReference type="Proteomes" id="UP000595197"/>
    </source>
</evidence>
<dbReference type="InterPro" id="IPR004193">
    <property type="entry name" value="Glyco_hydro_13_N"/>
</dbReference>
<dbReference type="SUPFAM" id="SSF51011">
    <property type="entry name" value="Glycosyl hydrolase domain"/>
    <property type="match status" value="1"/>
</dbReference>
<dbReference type="Pfam" id="PF02806">
    <property type="entry name" value="Alpha-amylase_C"/>
    <property type="match status" value="1"/>
</dbReference>
<name>A0ABX7B8J9_9PROT</name>
<dbReference type="InterPro" id="IPR013780">
    <property type="entry name" value="Glyco_hydro_b"/>
</dbReference>
<dbReference type="Proteomes" id="UP000595197">
    <property type="component" value="Chromosome"/>
</dbReference>
<comment type="catalytic activity">
    <reaction evidence="1">
        <text>Transfers a segment of a (1-&gt;4)-alpha-D-glucan chain to a primary hydroxy group in a similar glucan chain.</text>
        <dbReference type="EC" id="2.4.1.18"/>
    </reaction>
</comment>
<dbReference type="InterPro" id="IPR044143">
    <property type="entry name" value="GlgB_N_E_set_prok"/>
</dbReference>
<dbReference type="PIRSF" id="PIRSF000463">
    <property type="entry name" value="GlgB"/>
    <property type="match status" value="1"/>
</dbReference>
<dbReference type="PANTHER" id="PTHR43651">
    <property type="entry name" value="1,4-ALPHA-GLUCAN-BRANCHING ENZYME"/>
    <property type="match status" value="1"/>
</dbReference>
<comment type="similarity">
    <text evidence="3">Belongs to the glycosyl hydrolase 13 family. GlgB subfamily.</text>
</comment>
<dbReference type="Gene3D" id="2.60.40.1180">
    <property type="entry name" value="Golgi alpha-mannosidase II"/>
    <property type="match status" value="1"/>
</dbReference>
<dbReference type="InterPro" id="IPR037439">
    <property type="entry name" value="Branching_enzy"/>
</dbReference>
<keyword evidence="6" id="KW-0119">Carbohydrate metabolism</keyword>
<keyword evidence="5" id="KW-0808">Transferase</keyword>
<dbReference type="EC" id="2.4.1.18" evidence="4"/>
<dbReference type="SUPFAM" id="SSF51445">
    <property type="entry name" value="(Trans)glycosidases"/>
    <property type="match status" value="1"/>
</dbReference>
<dbReference type="InterPro" id="IPR017853">
    <property type="entry name" value="GH"/>
</dbReference>
<evidence type="ECO:0000256" key="4">
    <source>
        <dbReference type="ARBA" id="ARBA00012541"/>
    </source>
</evidence>
<evidence type="ECO:0000256" key="2">
    <source>
        <dbReference type="ARBA" id="ARBA00002953"/>
    </source>
</evidence>
<dbReference type="EMBL" id="CP067420">
    <property type="protein sequence ID" value="QQP90699.1"/>
    <property type="molecule type" value="Genomic_DNA"/>
</dbReference>
<dbReference type="InterPro" id="IPR013783">
    <property type="entry name" value="Ig-like_fold"/>
</dbReference>
<dbReference type="Gene3D" id="2.60.40.10">
    <property type="entry name" value="Immunoglobulins"/>
    <property type="match status" value="1"/>
</dbReference>
<comment type="function">
    <text evidence="2">Catalyzes the formation of the alpha-1,6-glucosidic linkages in glycogen by scission of a 1,4-alpha-linked oligosaccharide from growing alpha-1,4-glucan chains and the subsequent attachment of the oligosaccharide to the alpha-1,6 position.</text>
</comment>
<dbReference type="CDD" id="cd11325">
    <property type="entry name" value="AmyAc_GTHase"/>
    <property type="match status" value="1"/>
</dbReference>
<gene>
    <name evidence="8" type="ORF">IGS68_05540</name>
</gene>
<evidence type="ECO:0000256" key="1">
    <source>
        <dbReference type="ARBA" id="ARBA00000826"/>
    </source>
</evidence>
<dbReference type="RefSeq" id="WP_201077960.1">
    <property type="nucleotide sequence ID" value="NZ_CP067420.1"/>
</dbReference>
<evidence type="ECO:0000259" key="7">
    <source>
        <dbReference type="SMART" id="SM00642"/>
    </source>
</evidence>
<keyword evidence="9" id="KW-1185">Reference proteome</keyword>
<dbReference type="Gene3D" id="3.20.20.80">
    <property type="entry name" value="Glycosidases"/>
    <property type="match status" value="1"/>
</dbReference>
<reference evidence="8" key="1">
    <citation type="submission" date="2021-02" db="EMBL/GenBank/DDBJ databases">
        <title>Skermanella TT6 skin isolate.</title>
        <authorList>
            <person name="Lee K."/>
            <person name="Ganzorig M."/>
        </authorList>
    </citation>
    <scope>NUCLEOTIDE SEQUENCE</scope>
    <source>
        <strain evidence="8">TT6</strain>
    </source>
</reference>
<evidence type="ECO:0000313" key="8">
    <source>
        <dbReference type="EMBL" id="QQP90699.1"/>
    </source>
</evidence>
<dbReference type="InterPro" id="IPR006047">
    <property type="entry name" value="GH13_cat_dom"/>
</dbReference>
<organism evidence="8 9">
    <name type="scientific">Skermanella cutis</name>
    <dbReference type="NCBI Taxonomy" id="2775420"/>
    <lineage>
        <taxon>Bacteria</taxon>
        <taxon>Pseudomonadati</taxon>
        <taxon>Pseudomonadota</taxon>
        <taxon>Alphaproteobacteria</taxon>
        <taxon>Rhodospirillales</taxon>
        <taxon>Azospirillaceae</taxon>
        <taxon>Skermanella</taxon>
    </lineage>
</organism>
<dbReference type="Pfam" id="PF00128">
    <property type="entry name" value="Alpha-amylase"/>
    <property type="match status" value="1"/>
</dbReference>
<proteinExistence type="inferred from homology"/>
<dbReference type="CDD" id="cd02855">
    <property type="entry name" value="E_set_GBE_prok_N"/>
    <property type="match status" value="1"/>
</dbReference>
<dbReference type="Pfam" id="PF02922">
    <property type="entry name" value="CBM_48"/>
    <property type="match status" value="1"/>
</dbReference>
<dbReference type="SUPFAM" id="SSF81296">
    <property type="entry name" value="E set domains"/>
    <property type="match status" value="1"/>
</dbReference>
<dbReference type="SMART" id="SM00642">
    <property type="entry name" value="Aamy"/>
    <property type="match status" value="1"/>
</dbReference>
<dbReference type="InterPro" id="IPR014756">
    <property type="entry name" value="Ig_E-set"/>
</dbReference>
<dbReference type="InterPro" id="IPR006048">
    <property type="entry name" value="A-amylase/branching_C"/>
</dbReference>
<accession>A0ABX7B8J9</accession>
<protein>
    <recommendedName>
        <fullName evidence="4">1,4-alpha-glucan branching enzyme</fullName>
        <ecNumber evidence="4">2.4.1.18</ecNumber>
    </recommendedName>
</protein>
<evidence type="ECO:0000256" key="5">
    <source>
        <dbReference type="ARBA" id="ARBA00022679"/>
    </source>
</evidence>
<sequence>MPASQQHITPATPMGANLVQGGATFRVWAPRARMVHVCGDFNGWTRDDSTLLVRQGDGRWTGFVPNARDGDKYKFHVTGDGTEGFKRDPYARELTVAWPNPDCILRSAGSFPWQDWSWRTPDFRDLIIYQLHVGTWYGPDRQNRVAKFLDVLDRVEYLADLGINAIEPLPIVEYSTSRSMGYNGSDLFSPEMDYQVPDGELDRYLDLANRLLTQKGKAPLTRAVLAVGINQLKALVDICHHYGIAVLLDVVYNHASGDITSQPESIYFFDRAAGTDPNDSLYFTEQDHTGPVFAFWKGDVRQFLIDNARFFLDEYHVDGFRYDQVTVIDRQNAGSGWLFCQHLNETLTHQDPSAINIAEYWGPDPAVVRPQDQGGAGFHANWHDGLRTAIRGVIEQAAGGRDAFVNWQPVVDQLRAPGFRDAWRAVQYVESHDEVYRDRNARIPSLAVGGGRQTRTWYATSRSRVATGLVLTAPGIPMLFMGQEFYEDKRWADDPPNHRDALLFWDGLGTDRTMIDFHRFTRELAWLRRKHPALRGEGVRAVSMENDPRVLVVQRWVEGVGRDVMVVASLNEATQHGYRIPMPAPGLWFEVFNSDLYETWVNPNAAGNGGSVLADGPGLNGLPCSAAITVPANSILVFARDLGD</sequence>
<evidence type="ECO:0000256" key="6">
    <source>
        <dbReference type="ARBA" id="ARBA00023277"/>
    </source>
</evidence>
<evidence type="ECO:0000256" key="3">
    <source>
        <dbReference type="ARBA" id="ARBA00009000"/>
    </source>
</evidence>